<comment type="caution">
    <text evidence="2">The sequence shown here is derived from an EMBL/GenBank/DDBJ whole genome shotgun (WGS) entry which is preliminary data.</text>
</comment>
<evidence type="ECO:0000313" key="2">
    <source>
        <dbReference type="EMBL" id="MDR4127110.1"/>
    </source>
</evidence>
<organism evidence="2 3">
    <name type="scientific">Yanghanlia caeni</name>
    <dbReference type="NCBI Taxonomy" id="3064283"/>
    <lineage>
        <taxon>Bacteria</taxon>
        <taxon>Pseudomonadati</taxon>
        <taxon>Pseudomonadota</taxon>
        <taxon>Betaproteobacteria</taxon>
        <taxon>Burkholderiales</taxon>
        <taxon>Alcaligenaceae</taxon>
        <taxon>Yanghanlia</taxon>
    </lineage>
</organism>
<dbReference type="EMBL" id="JAUZQE010000055">
    <property type="protein sequence ID" value="MDR4127110.1"/>
    <property type="molecule type" value="Genomic_DNA"/>
</dbReference>
<dbReference type="Proteomes" id="UP001232156">
    <property type="component" value="Unassembled WGS sequence"/>
</dbReference>
<gene>
    <name evidence="2" type="ORF">Q8947_14105</name>
</gene>
<name>A0ABU1D9S5_9BURK</name>
<proteinExistence type="predicted"/>
<keyword evidence="1" id="KW-1133">Transmembrane helix</keyword>
<protein>
    <submittedName>
        <fullName evidence="2">Uncharacterized protein</fullName>
    </submittedName>
</protein>
<evidence type="ECO:0000256" key="1">
    <source>
        <dbReference type="SAM" id="Phobius"/>
    </source>
</evidence>
<sequence length="76" mass="8382">MTANPAAKAARAEGVKVDRYGGGNFRFEANWWVKIKHQSTVVIAVVLLTGMLTLVSALLNIIQAAPYIARWIRQSK</sequence>
<evidence type="ECO:0000313" key="3">
    <source>
        <dbReference type="Proteomes" id="UP001232156"/>
    </source>
</evidence>
<reference evidence="2 3" key="1">
    <citation type="submission" date="2023-08" db="EMBL/GenBank/DDBJ databases">
        <title>Alcaligenaceae gen. nov., a novel taxon isolated from the sludge of Yixing Pesticide Factory.</title>
        <authorList>
            <person name="Ruan L."/>
        </authorList>
    </citation>
    <scope>NUCLEOTIDE SEQUENCE [LARGE SCALE GENOMIC DNA]</scope>
    <source>
        <strain evidence="2 3">LG-2</strain>
    </source>
</reference>
<feature type="transmembrane region" description="Helical" evidence="1">
    <location>
        <begin position="41"/>
        <end position="69"/>
    </location>
</feature>
<keyword evidence="1" id="KW-0472">Membrane</keyword>
<keyword evidence="1" id="KW-0812">Transmembrane</keyword>
<dbReference type="RefSeq" id="WP_165277061.1">
    <property type="nucleotide sequence ID" value="NZ_JAUZQE010000055.1"/>
</dbReference>
<accession>A0ABU1D9S5</accession>
<keyword evidence="3" id="KW-1185">Reference proteome</keyword>